<evidence type="ECO:0000256" key="2">
    <source>
        <dbReference type="SAM" id="Phobius"/>
    </source>
</evidence>
<dbReference type="Pfam" id="PF01841">
    <property type="entry name" value="Transglut_core"/>
    <property type="match status" value="1"/>
</dbReference>
<feature type="transmembrane region" description="Helical" evidence="2">
    <location>
        <begin position="78"/>
        <end position="97"/>
    </location>
</feature>
<dbReference type="PANTHER" id="PTHR42736:SF1">
    <property type="entry name" value="PROTEIN-GLUTAMINE GAMMA-GLUTAMYLTRANSFERASE"/>
    <property type="match status" value="1"/>
</dbReference>
<feature type="region of interest" description="Disordered" evidence="1">
    <location>
        <begin position="1"/>
        <end position="23"/>
    </location>
</feature>
<dbReference type="Gene3D" id="3.10.620.30">
    <property type="match status" value="1"/>
</dbReference>
<dbReference type="SUPFAM" id="SSF54001">
    <property type="entry name" value="Cysteine proteinases"/>
    <property type="match status" value="1"/>
</dbReference>
<dbReference type="InterPro" id="IPR038765">
    <property type="entry name" value="Papain-like_cys_pep_sf"/>
</dbReference>
<feature type="compositionally biased region" description="Gly residues" evidence="1">
    <location>
        <begin position="743"/>
        <end position="753"/>
    </location>
</feature>
<feature type="region of interest" description="Disordered" evidence="1">
    <location>
        <begin position="603"/>
        <end position="633"/>
    </location>
</feature>
<keyword evidence="2" id="KW-0812">Transmembrane</keyword>
<feature type="transmembrane region" description="Helical" evidence="2">
    <location>
        <begin position="27"/>
        <end position="47"/>
    </location>
</feature>
<protein>
    <submittedName>
        <fullName evidence="4">DUF3488 and transglutaminase-like domain-containing protein</fullName>
    </submittedName>
</protein>
<feature type="transmembrane region" description="Helical" evidence="2">
    <location>
        <begin position="188"/>
        <end position="208"/>
    </location>
</feature>
<dbReference type="InterPro" id="IPR021878">
    <property type="entry name" value="TgpA_N"/>
</dbReference>
<proteinExistence type="predicted"/>
<feature type="domain" description="Transglutaminase-like" evidence="3">
    <location>
        <begin position="499"/>
        <end position="579"/>
    </location>
</feature>
<dbReference type="InterPro" id="IPR052901">
    <property type="entry name" value="Bact_TGase-like"/>
</dbReference>
<organism evidence="4 5">
    <name type="scientific">Arthrobacter caoxuetaonis</name>
    <dbReference type="NCBI Taxonomy" id="2886935"/>
    <lineage>
        <taxon>Bacteria</taxon>
        <taxon>Bacillati</taxon>
        <taxon>Actinomycetota</taxon>
        <taxon>Actinomycetes</taxon>
        <taxon>Micrococcales</taxon>
        <taxon>Micrococcaceae</taxon>
        <taxon>Arthrobacter</taxon>
    </lineage>
</organism>
<name>A0A9X1ME36_9MICC</name>
<accession>A0A9X1ME36</accession>
<feature type="transmembrane region" description="Helical" evidence="2">
    <location>
        <begin position="53"/>
        <end position="71"/>
    </location>
</feature>
<evidence type="ECO:0000313" key="5">
    <source>
        <dbReference type="Proteomes" id="UP001139158"/>
    </source>
</evidence>
<feature type="transmembrane region" description="Helical" evidence="2">
    <location>
        <begin position="235"/>
        <end position="256"/>
    </location>
</feature>
<dbReference type="RefSeq" id="WP_227895112.1">
    <property type="nucleotide sequence ID" value="NZ_CP099466.1"/>
</dbReference>
<feature type="compositionally biased region" description="Low complexity" evidence="1">
    <location>
        <begin position="733"/>
        <end position="742"/>
    </location>
</feature>
<feature type="transmembrane region" description="Helical" evidence="2">
    <location>
        <begin position="138"/>
        <end position="155"/>
    </location>
</feature>
<feature type="region of interest" description="Disordered" evidence="1">
    <location>
        <begin position="733"/>
        <end position="759"/>
    </location>
</feature>
<dbReference type="InterPro" id="IPR002931">
    <property type="entry name" value="Transglutaminase-like"/>
</dbReference>
<dbReference type="Pfam" id="PF11992">
    <property type="entry name" value="TgpA_N"/>
    <property type="match status" value="1"/>
</dbReference>
<feature type="compositionally biased region" description="Pro residues" evidence="1">
    <location>
        <begin position="614"/>
        <end position="625"/>
    </location>
</feature>
<dbReference type="EMBL" id="JAJFZV010000004">
    <property type="protein sequence ID" value="MCC3297277.1"/>
    <property type="molecule type" value="Genomic_DNA"/>
</dbReference>
<feature type="transmembrane region" description="Helical" evidence="2">
    <location>
        <begin position="639"/>
        <end position="659"/>
    </location>
</feature>
<gene>
    <name evidence="4" type="ORF">LJ757_05595</name>
</gene>
<dbReference type="AlphaFoldDB" id="A0A9X1ME36"/>
<dbReference type="SMART" id="SM00460">
    <property type="entry name" value="TGc"/>
    <property type="match status" value="1"/>
</dbReference>
<reference evidence="4" key="1">
    <citation type="submission" date="2021-10" db="EMBL/GenBank/DDBJ databases">
        <title>Novel species in genus Arthrobacter.</title>
        <authorList>
            <person name="Liu Y."/>
        </authorList>
    </citation>
    <scope>NUCLEOTIDE SEQUENCE</scope>
    <source>
        <strain evidence="4">Zg-Y453</strain>
    </source>
</reference>
<feature type="transmembrane region" description="Helical" evidence="2">
    <location>
        <begin position="162"/>
        <end position="182"/>
    </location>
</feature>
<keyword evidence="2" id="KW-1133">Transmembrane helix</keyword>
<keyword evidence="5" id="KW-1185">Reference proteome</keyword>
<evidence type="ECO:0000256" key="1">
    <source>
        <dbReference type="SAM" id="MobiDB-lite"/>
    </source>
</evidence>
<keyword evidence="2" id="KW-0472">Membrane</keyword>
<sequence>MTATATRPRQRPQDPGTRRPRTGSAQLMTSAAAAAAVLLCAFSVQGVLEGLAWMWPLAFIVVAVSTSMAFARYLLLPTVLVPAAGLVVLAMSLTLVFSSEDSFLGVIPTAATLARAETLLAEAQSVVITQVIPVVPDAGVVFIACLAIGLVTVLVDTLAVTLRMPAASGLGLLTILLVPAIIKPQSVGAAGFAAAASGFLLVLAAGVWEERAAGTGRTVNRTKDGTKNRPSNAHAAGALGIGAGAVLAALLVPLAIPGFNTGAFPQGARMDFFAGATGLNPVVTLGNDLRQPTATGRITYATDSTRPLYLRSTTLEDFSGSRWAPDTRSEERRVGTGAMIPREPAGPEIETTVTTTLIASQSYASPWLLAPYSPSSISGAAGAWTWDPSTMTLLSADGSAQGQSGYEVRSSVPTVTSERLSAVQPAPADAVDGIFTELPDDLPQIIRDTAREAASGKDTPYDQALALQSFLRGPQFSYSLDAPVEGGYDGNGMDVLARFLEQRSGYCVHFASAMAVMAREVGIPSRMGLGYAPGRSTNQTAAGPDGQELDEYAVDSRDAHAWPELYFEGVGWVRFEPTPSRGVVPTYAIPRQANAASAIQADNDPRGLGAAIPAPAPSSPAPGPETVPEEPVETGGAPVAGVGIAVLVAAAAVLAPWALRRRRTRLRRSTHGSSGGARLAWAEATDLGQDYGYHAMTADTPRSYADRLVTEAGLTGTAAAALQRLRRAYETEAYAAPAPRSGTGTGTGTGTGAGSAQRVATVQSTWSDVESVARALGASAPLGTRLRAMFFPASLGRARRR</sequence>
<comment type="caution">
    <text evidence="4">The sequence shown here is derived from an EMBL/GenBank/DDBJ whole genome shotgun (WGS) entry which is preliminary data.</text>
</comment>
<dbReference type="PANTHER" id="PTHR42736">
    <property type="entry name" value="PROTEIN-GLUTAMINE GAMMA-GLUTAMYLTRANSFERASE"/>
    <property type="match status" value="1"/>
</dbReference>
<evidence type="ECO:0000259" key="3">
    <source>
        <dbReference type="SMART" id="SM00460"/>
    </source>
</evidence>
<evidence type="ECO:0000313" key="4">
    <source>
        <dbReference type="EMBL" id="MCC3297277.1"/>
    </source>
</evidence>
<dbReference type="Proteomes" id="UP001139158">
    <property type="component" value="Unassembled WGS sequence"/>
</dbReference>